<sequence length="164" mass="19741">MLGNKDLNYFKEEPIHNQETKNKEETELFQSRLIKESVARLRPLFQQNPESHEPDPKYNREVIWFLYHPSSKEDFNHIFYYLTSLGFHLTREENSDYYFSYLFSKESSVQIYVQTFTKRFSIKAHIKIRVDGEITYNTLTSSILSELAYYLQKIKTLLIFEPVF</sequence>
<dbReference type="AlphaFoldDB" id="A0A0F9V880"/>
<proteinExistence type="predicted"/>
<dbReference type="EMBL" id="LAZR01000419">
    <property type="protein sequence ID" value="KKN69746.1"/>
    <property type="molecule type" value="Genomic_DNA"/>
</dbReference>
<gene>
    <name evidence="1" type="ORF">LCGC14_0437750</name>
</gene>
<reference evidence="1" key="1">
    <citation type="journal article" date="2015" name="Nature">
        <title>Complex archaea that bridge the gap between prokaryotes and eukaryotes.</title>
        <authorList>
            <person name="Spang A."/>
            <person name="Saw J.H."/>
            <person name="Jorgensen S.L."/>
            <person name="Zaremba-Niedzwiedzka K."/>
            <person name="Martijn J."/>
            <person name="Lind A.E."/>
            <person name="van Eijk R."/>
            <person name="Schleper C."/>
            <person name="Guy L."/>
            <person name="Ettema T.J."/>
        </authorList>
    </citation>
    <scope>NUCLEOTIDE SEQUENCE</scope>
</reference>
<accession>A0A0F9V880</accession>
<organism evidence="1">
    <name type="scientific">marine sediment metagenome</name>
    <dbReference type="NCBI Taxonomy" id="412755"/>
    <lineage>
        <taxon>unclassified sequences</taxon>
        <taxon>metagenomes</taxon>
        <taxon>ecological metagenomes</taxon>
    </lineage>
</organism>
<protein>
    <submittedName>
        <fullName evidence="1">Uncharacterized protein</fullName>
    </submittedName>
</protein>
<name>A0A0F9V880_9ZZZZ</name>
<comment type="caution">
    <text evidence="1">The sequence shown here is derived from an EMBL/GenBank/DDBJ whole genome shotgun (WGS) entry which is preliminary data.</text>
</comment>
<evidence type="ECO:0000313" key="1">
    <source>
        <dbReference type="EMBL" id="KKN69746.1"/>
    </source>
</evidence>